<feature type="compositionally biased region" description="Polar residues" evidence="1">
    <location>
        <begin position="336"/>
        <end position="371"/>
    </location>
</feature>
<evidence type="ECO:0000313" key="3">
    <source>
        <dbReference type="Proteomes" id="UP001107558"/>
    </source>
</evidence>
<gene>
    <name evidence="2" type="ORF">PVAND_006802</name>
</gene>
<dbReference type="Proteomes" id="UP001107558">
    <property type="component" value="Chromosome 2"/>
</dbReference>
<feature type="compositionally biased region" description="Acidic residues" evidence="1">
    <location>
        <begin position="98"/>
        <end position="108"/>
    </location>
</feature>
<evidence type="ECO:0000256" key="1">
    <source>
        <dbReference type="SAM" id="MobiDB-lite"/>
    </source>
</evidence>
<comment type="caution">
    <text evidence="2">The sequence shown here is derived from an EMBL/GenBank/DDBJ whole genome shotgun (WGS) entry which is preliminary data.</text>
</comment>
<feature type="region of interest" description="Disordered" evidence="1">
    <location>
        <begin position="250"/>
        <end position="277"/>
    </location>
</feature>
<keyword evidence="3" id="KW-1185">Reference proteome</keyword>
<sequence length="457" mass="50005">MDAQQECIQKLERDFHNFKKQPIPKRTIEWLKSEDEKRHAIWEKIQENHQVLRVSYPPPDYGKYYEKSVKINSEFIAKLYEWGYNTTFTQDAVSLSTIEEEGSSDESTETVKQADGSNQKQGHGESNIPPRYEEAVGCEVSTTTAEQNQSNFPPSAPIISQPLPTTTIMTTVYQTPQMNTGAIPKNIFRTYTFTPTSFVNVDPSLTPPTMTTASHSTGLKTSNNVNNSNINYNQSNTSTNFSSVDSNACGGGAALNSEPNTHNNQNNVSTTTDRNPDIVTIDGQGNIQYNYDAWKNSPNYNPDFVLSQPPINAGQSMNQPQNSGFNPNSGNPNNFINAGQSMNQPQNSGFNPKSGNPNNFINAGQSMNQPQNSGFNPNSGNPNNFINAGQSMNQPQNSGFNPNSGNPNNFINAGQSMNQPQNSGFNPNSGNPNNFINAGQSMNQPQNSGLSISINSG</sequence>
<feature type="compositionally biased region" description="Polar residues" evidence="1">
    <location>
        <begin position="257"/>
        <end position="273"/>
    </location>
</feature>
<feature type="compositionally biased region" description="Low complexity" evidence="1">
    <location>
        <begin position="372"/>
        <end position="385"/>
    </location>
</feature>
<organism evidence="2 3">
    <name type="scientific">Polypedilum vanderplanki</name>
    <name type="common">Sleeping chironomid midge</name>
    <dbReference type="NCBI Taxonomy" id="319348"/>
    <lineage>
        <taxon>Eukaryota</taxon>
        <taxon>Metazoa</taxon>
        <taxon>Ecdysozoa</taxon>
        <taxon>Arthropoda</taxon>
        <taxon>Hexapoda</taxon>
        <taxon>Insecta</taxon>
        <taxon>Pterygota</taxon>
        <taxon>Neoptera</taxon>
        <taxon>Endopterygota</taxon>
        <taxon>Diptera</taxon>
        <taxon>Nematocera</taxon>
        <taxon>Chironomoidea</taxon>
        <taxon>Chironomidae</taxon>
        <taxon>Chironominae</taxon>
        <taxon>Polypedilum</taxon>
        <taxon>Polypedilum</taxon>
    </lineage>
</organism>
<feature type="region of interest" description="Disordered" evidence="1">
    <location>
        <begin position="97"/>
        <end position="131"/>
    </location>
</feature>
<feature type="compositionally biased region" description="Polar residues" evidence="1">
    <location>
        <begin position="436"/>
        <end position="457"/>
    </location>
</feature>
<feature type="compositionally biased region" description="Low complexity" evidence="1">
    <location>
        <begin position="397"/>
        <end position="410"/>
    </location>
</feature>
<feature type="compositionally biased region" description="Low complexity" evidence="1">
    <location>
        <begin position="322"/>
        <end position="335"/>
    </location>
</feature>
<feature type="compositionally biased region" description="Polar residues" evidence="1">
    <location>
        <begin position="386"/>
        <end position="396"/>
    </location>
</feature>
<reference evidence="2" key="1">
    <citation type="submission" date="2021-03" db="EMBL/GenBank/DDBJ databases">
        <title>Chromosome level genome of the anhydrobiotic midge Polypedilum vanderplanki.</title>
        <authorList>
            <person name="Yoshida Y."/>
            <person name="Kikawada T."/>
            <person name="Gusev O."/>
        </authorList>
    </citation>
    <scope>NUCLEOTIDE SEQUENCE</scope>
    <source>
        <strain evidence="2">NIAS01</strain>
        <tissue evidence="2">Whole body or cell culture</tissue>
    </source>
</reference>
<evidence type="ECO:0000313" key="2">
    <source>
        <dbReference type="EMBL" id="KAG5677015.1"/>
    </source>
</evidence>
<protein>
    <submittedName>
        <fullName evidence="2">Uncharacterized protein</fullName>
    </submittedName>
</protein>
<dbReference type="AlphaFoldDB" id="A0A9J6C4U3"/>
<accession>A0A9J6C4U3</accession>
<feature type="compositionally biased region" description="Low complexity" evidence="1">
    <location>
        <begin position="422"/>
        <end position="435"/>
    </location>
</feature>
<feature type="region of interest" description="Disordered" evidence="1">
    <location>
        <begin position="313"/>
        <end position="457"/>
    </location>
</feature>
<name>A0A9J6C4U3_POLVA</name>
<proteinExistence type="predicted"/>
<dbReference type="EMBL" id="JADBJN010000002">
    <property type="protein sequence ID" value="KAG5677015.1"/>
    <property type="molecule type" value="Genomic_DNA"/>
</dbReference>
<feature type="compositionally biased region" description="Polar residues" evidence="1">
    <location>
        <begin position="411"/>
        <end position="421"/>
    </location>
</feature>